<evidence type="ECO:0000256" key="6">
    <source>
        <dbReference type="ARBA" id="ARBA00022691"/>
    </source>
</evidence>
<dbReference type="GO" id="GO:0042054">
    <property type="term" value="F:histone methyltransferase activity"/>
    <property type="evidence" value="ECO:0007669"/>
    <property type="project" value="InterPro"/>
</dbReference>
<dbReference type="PROSITE" id="PS51215">
    <property type="entry name" value="AWS"/>
    <property type="match status" value="1"/>
</dbReference>
<evidence type="ECO:0000256" key="2">
    <source>
        <dbReference type="ARBA" id="ARBA00004286"/>
    </source>
</evidence>
<keyword evidence="6" id="KW-0949">S-adenosyl-L-methionine</keyword>
<comment type="subcellular location">
    <subcellularLocation>
        <location evidence="2">Chromosome</location>
    </subcellularLocation>
    <subcellularLocation>
        <location evidence="1">Nucleus</location>
    </subcellularLocation>
</comment>
<feature type="domain" description="AWS" evidence="9">
    <location>
        <begin position="53"/>
        <end position="100"/>
    </location>
</feature>
<evidence type="ECO:0000256" key="3">
    <source>
        <dbReference type="ARBA" id="ARBA00022454"/>
    </source>
</evidence>
<sequence length="207" mass="23386">MSLPRRALFTSQRISTPIPPSVPTRHKMESLNWVNIRTNQVFGAACYSYQDEQEASFCACSSLTGCGESCLNRSMLYECDDSNCKIGIPICTNRRFAELERVGGGLNRVQVMETSDRGRGVRATIILEPKQWIMEYVGEVITEADYERRVKCSPEVSWLACSLMPQLTGTIEVWIVGNKPRVAVVARSRNILLGEELAFDYNYYCFS</sequence>
<dbReference type="AlphaFoldDB" id="A0A1Y1ZQD7"/>
<dbReference type="InterPro" id="IPR006560">
    <property type="entry name" value="AWS_dom"/>
</dbReference>
<evidence type="ECO:0000256" key="4">
    <source>
        <dbReference type="ARBA" id="ARBA00022603"/>
    </source>
</evidence>
<dbReference type="InterPro" id="IPR050777">
    <property type="entry name" value="SET2_Histone-Lys_MeTrsfase"/>
</dbReference>
<dbReference type="STRING" id="1231657.A0A1Y1ZQD7"/>
<name>A0A1Y1ZQD7_9PLEO</name>
<dbReference type="PROSITE" id="PS50280">
    <property type="entry name" value="SET"/>
    <property type="match status" value="1"/>
</dbReference>
<reference evidence="10 11" key="1">
    <citation type="submission" date="2016-07" db="EMBL/GenBank/DDBJ databases">
        <title>Pervasive Adenine N6-methylation of Active Genes in Fungi.</title>
        <authorList>
            <consortium name="DOE Joint Genome Institute"/>
            <person name="Mondo S.J."/>
            <person name="Dannebaum R.O."/>
            <person name="Kuo R.C."/>
            <person name="Labutti K."/>
            <person name="Haridas S."/>
            <person name="Kuo A."/>
            <person name="Salamov A."/>
            <person name="Ahrendt S.R."/>
            <person name="Lipzen A."/>
            <person name="Sullivan W."/>
            <person name="Andreopoulos W.B."/>
            <person name="Clum A."/>
            <person name="Lindquist E."/>
            <person name="Daum C."/>
            <person name="Ramamoorthy G.K."/>
            <person name="Gryganskyi A."/>
            <person name="Culley D."/>
            <person name="Magnuson J.K."/>
            <person name="James T.Y."/>
            <person name="O'Malley M.A."/>
            <person name="Stajich J.E."/>
            <person name="Spatafora J.W."/>
            <person name="Visel A."/>
            <person name="Grigoriev I.V."/>
        </authorList>
    </citation>
    <scope>NUCLEOTIDE SEQUENCE [LARGE SCALE GENOMIC DNA]</scope>
    <source>
        <strain evidence="10 11">CBS 115471</strain>
    </source>
</reference>
<accession>A0A1Y1ZQD7</accession>
<dbReference type="Pfam" id="PF17907">
    <property type="entry name" value="AWS"/>
    <property type="match status" value="1"/>
</dbReference>
<keyword evidence="5" id="KW-0808">Transferase</keyword>
<protein>
    <recommendedName>
        <fullName evidence="12">SET domain-containing protein</fullName>
    </recommendedName>
</protein>
<dbReference type="Proteomes" id="UP000193144">
    <property type="component" value="Unassembled WGS sequence"/>
</dbReference>
<dbReference type="PANTHER" id="PTHR22884">
    <property type="entry name" value="SET DOMAIN PROTEINS"/>
    <property type="match status" value="1"/>
</dbReference>
<dbReference type="InterPro" id="IPR001214">
    <property type="entry name" value="SET_dom"/>
</dbReference>
<evidence type="ECO:0000259" key="9">
    <source>
        <dbReference type="PROSITE" id="PS51215"/>
    </source>
</evidence>
<evidence type="ECO:0000256" key="7">
    <source>
        <dbReference type="ARBA" id="ARBA00023242"/>
    </source>
</evidence>
<keyword evidence="11" id="KW-1185">Reference proteome</keyword>
<evidence type="ECO:0000259" key="8">
    <source>
        <dbReference type="PROSITE" id="PS50280"/>
    </source>
</evidence>
<dbReference type="GO" id="GO:0032259">
    <property type="term" value="P:methylation"/>
    <property type="evidence" value="ECO:0007669"/>
    <property type="project" value="UniProtKB-KW"/>
</dbReference>
<evidence type="ECO:0000256" key="1">
    <source>
        <dbReference type="ARBA" id="ARBA00004123"/>
    </source>
</evidence>
<dbReference type="InterPro" id="IPR046341">
    <property type="entry name" value="SET_dom_sf"/>
</dbReference>
<dbReference type="GO" id="GO:0005634">
    <property type="term" value="C:nucleus"/>
    <property type="evidence" value="ECO:0007669"/>
    <property type="project" value="UniProtKB-SubCell"/>
</dbReference>
<dbReference type="Gene3D" id="2.170.270.10">
    <property type="entry name" value="SET domain"/>
    <property type="match status" value="2"/>
</dbReference>
<evidence type="ECO:0000313" key="11">
    <source>
        <dbReference type="Proteomes" id="UP000193144"/>
    </source>
</evidence>
<evidence type="ECO:0008006" key="12">
    <source>
        <dbReference type="Google" id="ProtNLM"/>
    </source>
</evidence>
<gene>
    <name evidence="10" type="ORF">BCR34DRAFT_587250</name>
</gene>
<dbReference type="OrthoDB" id="422362at2759"/>
<proteinExistence type="predicted"/>
<organism evidence="10 11">
    <name type="scientific">Clohesyomyces aquaticus</name>
    <dbReference type="NCBI Taxonomy" id="1231657"/>
    <lineage>
        <taxon>Eukaryota</taxon>
        <taxon>Fungi</taxon>
        <taxon>Dikarya</taxon>
        <taxon>Ascomycota</taxon>
        <taxon>Pezizomycotina</taxon>
        <taxon>Dothideomycetes</taxon>
        <taxon>Pleosporomycetidae</taxon>
        <taxon>Pleosporales</taxon>
        <taxon>Lindgomycetaceae</taxon>
        <taxon>Clohesyomyces</taxon>
    </lineage>
</organism>
<keyword evidence="3" id="KW-0158">Chromosome</keyword>
<evidence type="ECO:0000313" key="10">
    <source>
        <dbReference type="EMBL" id="ORY12461.1"/>
    </source>
</evidence>
<keyword evidence="4" id="KW-0489">Methyltransferase</keyword>
<comment type="caution">
    <text evidence="10">The sequence shown here is derived from an EMBL/GenBank/DDBJ whole genome shotgun (WGS) entry which is preliminary data.</text>
</comment>
<keyword evidence="7" id="KW-0539">Nucleus</keyword>
<dbReference type="SMART" id="SM00570">
    <property type="entry name" value="AWS"/>
    <property type="match status" value="1"/>
</dbReference>
<dbReference type="SUPFAM" id="SSF82199">
    <property type="entry name" value="SET domain"/>
    <property type="match status" value="1"/>
</dbReference>
<dbReference type="GO" id="GO:0005694">
    <property type="term" value="C:chromosome"/>
    <property type="evidence" value="ECO:0007669"/>
    <property type="project" value="UniProtKB-SubCell"/>
</dbReference>
<evidence type="ECO:0000256" key="5">
    <source>
        <dbReference type="ARBA" id="ARBA00022679"/>
    </source>
</evidence>
<dbReference type="EMBL" id="MCFA01000051">
    <property type="protein sequence ID" value="ORY12461.1"/>
    <property type="molecule type" value="Genomic_DNA"/>
</dbReference>
<feature type="domain" description="SET" evidence="8">
    <location>
        <begin position="107"/>
        <end position="202"/>
    </location>
</feature>